<sequence>MELKDLLDLHEKLESRINAYWTYWSVAIFAIAGWLFSGKQSLLHDQKFAVSVAAMVFFFANLGVLWPATRLATGVRDEIRLKTRDVRFLSHKLTDAFNEDSLAYRLQLTFFLHLAVDVVVLWCLFNA</sequence>
<evidence type="ECO:0000313" key="3">
    <source>
        <dbReference type="Proteomes" id="UP000652176"/>
    </source>
</evidence>
<keyword evidence="1" id="KW-1133">Transmembrane helix</keyword>
<protein>
    <recommendedName>
        <fullName evidence="4">DUF4149 domain-containing protein</fullName>
    </recommendedName>
</protein>
<dbReference type="RefSeq" id="WP_192375123.1">
    <property type="nucleotide sequence ID" value="NZ_CAJHIV010000001.1"/>
</dbReference>
<evidence type="ECO:0000313" key="2">
    <source>
        <dbReference type="EMBL" id="MBD9356798.1"/>
    </source>
</evidence>
<gene>
    <name evidence="2" type="ORF">IE877_13045</name>
</gene>
<feature type="transmembrane region" description="Helical" evidence="1">
    <location>
        <begin position="20"/>
        <end position="36"/>
    </location>
</feature>
<organism evidence="2 3">
    <name type="scientific">Methylomonas albis</name>
    <dbReference type="NCBI Taxonomy" id="1854563"/>
    <lineage>
        <taxon>Bacteria</taxon>
        <taxon>Pseudomonadati</taxon>
        <taxon>Pseudomonadota</taxon>
        <taxon>Gammaproteobacteria</taxon>
        <taxon>Methylococcales</taxon>
        <taxon>Methylococcaceae</taxon>
        <taxon>Methylomonas</taxon>
    </lineage>
</organism>
<keyword evidence="3" id="KW-1185">Reference proteome</keyword>
<comment type="caution">
    <text evidence="2">The sequence shown here is derived from an EMBL/GenBank/DDBJ whole genome shotgun (WGS) entry which is preliminary data.</text>
</comment>
<keyword evidence="1" id="KW-0812">Transmembrane</keyword>
<feature type="transmembrane region" description="Helical" evidence="1">
    <location>
        <begin position="48"/>
        <end position="68"/>
    </location>
</feature>
<evidence type="ECO:0008006" key="4">
    <source>
        <dbReference type="Google" id="ProtNLM"/>
    </source>
</evidence>
<dbReference type="Proteomes" id="UP000652176">
    <property type="component" value="Unassembled WGS sequence"/>
</dbReference>
<name>A0ABR9D3F9_9GAMM</name>
<evidence type="ECO:0000256" key="1">
    <source>
        <dbReference type="SAM" id="Phobius"/>
    </source>
</evidence>
<dbReference type="EMBL" id="JACXSS010000001">
    <property type="protein sequence ID" value="MBD9356798.1"/>
    <property type="molecule type" value="Genomic_DNA"/>
</dbReference>
<feature type="transmembrane region" description="Helical" evidence="1">
    <location>
        <begin position="102"/>
        <end position="125"/>
    </location>
</feature>
<keyword evidence="1" id="KW-0472">Membrane</keyword>
<reference evidence="2 3" key="1">
    <citation type="submission" date="2020-09" db="EMBL/GenBank/DDBJ databases">
        <title>Methylomonas albis sp. nov. and Methylomonas fluvii sp. nov.: Two cold-adapted methanotrophs from the River Elbe and an amended description of Methylovulum psychrotolerans strain Eb1.</title>
        <authorList>
            <person name="Bussmann I.K."/>
            <person name="Klings K.-W."/>
            <person name="Warnstedt J."/>
            <person name="Hoppert M."/>
            <person name="Saborowski A."/>
            <person name="Horn F."/>
            <person name="Liebner S."/>
        </authorList>
    </citation>
    <scope>NUCLEOTIDE SEQUENCE [LARGE SCALE GENOMIC DNA]</scope>
    <source>
        <strain evidence="2 3">EbA</strain>
    </source>
</reference>
<proteinExistence type="predicted"/>
<accession>A0ABR9D3F9</accession>